<evidence type="ECO:0000313" key="2">
    <source>
        <dbReference type="EMBL" id="GAF69071.1"/>
    </source>
</evidence>
<name>X0S1F2_9ZZZZ</name>
<evidence type="ECO:0000256" key="1">
    <source>
        <dbReference type="SAM" id="MobiDB-lite"/>
    </source>
</evidence>
<dbReference type="EMBL" id="BARS01003844">
    <property type="protein sequence ID" value="GAF69071.1"/>
    <property type="molecule type" value="Genomic_DNA"/>
</dbReference>
<feature type="region of interest" description="Disordered" evidence="1">
    <location>
        <begin position="1"/>
        <end position="29"/>
    </location>
</feature>
<reference evidence="2" key="1">
    <citation type="journal article" date="2014" name="Front. Microbiol.">
        <title>High frequency of phylogenetically diverse reductive dehalogenase-homologous genes in deep subseafloor sedimentary metagenomes.</title>
        <authorList>
            <person name="Kawai M."/>
            <person name="Futagami T."/>
            <person name="Toyoda A."/>
            <person name="Takaki Y."/>
            <person name="Nishi S."/>
            <person name="Hori S."/>
            <person name="Arai W."/>
            <person name="Tsubouchi T."/>
            <person name="Morono Y."/>
            <person name="Uchiyama I."/>
            <person name="Ito T."/>
            <person name="Fujiyama A."/>
            <person name="Inagaki F."/>
            <person name="Takami H."/>
        </authorList>
    </citation>
    <scope>NUCLEOTIDE SEQUENCE</scope>
    <source>
        <strain evidence="2">Expedition CK06-06</strain>
    </source>
</reference>
<proteinExistence type="predicted"/>
<comment type="caution">
    <text evidence="2">The sequence shown here is derived from an EMBL/GenBank/DDBJ whole genome shotgun (WGS) entry which is preliminary data.</text>
</comment>
<dbReference type="AlphaFoldDB" id="X0S1F2"/>
<feature type="non-terminal residue" evidence="2">
    <location>
        <position position="69"/>
    </location>
</feature>
<organism evidence="2">
    <name type="scientific">marine sediment metagenome</name>
    <dbReference type="NCBI Taxonomy" id="412755"/>
    <lineage>
        <taxon>unclassified sequences</taxon>
        <taxon>metagenomes</taxon>
        <taxon>ecological metagenomes</taxon>
    </lineage>
</organism>
<accession>X0S1F2</accession>
<gene>
    <name evidence="2" type="ORF">S01H1_07452</name>
</gene>
<protein>
    <submittedName>
        <fullName evidence="2">Uncharacterized protein</fullName>
    </submittedName>
</protein>
<sequence length="69" mass="6847">MSFISNPLIGAQPGPPNGPAGGDLDGTYPNPDVVAVSGADFIQPASGEFVQFDGTDYVGALPGASWPAA</sequence>